<protein>
    <submittedName>
        <fullName evidence="4">TetR/AcrR family transcriptional regulator</fullName>
    </submittedName>
</protein>
<dbReference type="EMBL" id="SDMQ01000015">
    <property type="protein sequence ID" value="TBT83037.1"/>
    <property type="molecule type" value="Genomic_DNA"/>
</dbReference>
<dbReference type="AlphaFoldDB" id="A0A4Q9KBA9"/>
<dbReference type="InterPro" id="IPR001647">
    <property type="entry name" value="HTH_TetR"/>
</dbReference>
<evidence type="ECO:0000259" key="3">
    <source>
        <dbReference type="PROSITE" id="PS50977"/>
    </source>
</evidence>
<dbReference type="PROSITE" id="PS50977">
    <property type="entry name" value="HTH_TETR_2"/>
    <property type="match status" value="1"/>
</dbReference>
<dbReference type="InterPro" id="IPR009057">
    <property type="entry name" value="Homeodomain-like_sf"/>
</dbReference>
<dbReference type="Gene3D" id="1.10.10.60">
    <property type="entry name" value="Homeodomain-like"/>
    <property type="match status" value="1"/>
</dbReference>
<dbReference type="SUPFAM" id="SSF46689">
    <property type="entry name" value="Homeodomain-like"/>
    <property type="match status" value="1"/>
</dbReference>
<dbReference type="Proteomes" id="UP000292373">
    <property type="component" value="Unassembled WGS sequence"/>
</dbReference>
<feature type="domain" description="HTH tetR-type" evidence="3">
    <location>
        <begin position="1"/>
        <end position="54"/>
    </location>
</feature>
<feature type="DNA-binding region" description="H-T-H motif" evidence="2">
    <location>
        <begin position="17"/>
        <end position="36"/>
    </location>
</feature>
<dbReference type="GO" id="GO:0000976">
    <property type="term" value="F:transcription cis-regulatory region binding"/>
    <property type="evidence" value="ECO:0007669"/>
    <property type="project" value="TreeGrafter"/>
</dbReference>
<dbReference type="PANTHER" id="PTHR30055">
    <property type="entry name" value="HTH-TYPE TRANSCRIPTIONAL REGULATOR RUTR"/>
    <property type="match status" value="1"/>
</dbReference>
<evidence type="ECO:0000256" key="2">
    <source>
        <dbReference type="PROSITE-ProRule" id="PRU00335"/>
    </source>
</evidence>
<dbReference type="InterPro" id="IPR039536">
    <property type="entry name" value="TetR_C_Proteobacteria"/>
</dbReference>
<organism evidence="4 5">
    <name type="scientific">Propioniciclava sinopodophylli</name>
    <dbReference type="NCBI Taxonomy" id="1837344"/>
    <lineage>
        <taxon>Bacteria</taxon>
        <taxon>Bacillati</taxon>
        <taxon>Actinomycetota</taxon>
        <taxon>Actinomycetes</taxon>
        <taxon>Propionibacteriales</taxon>
        <taxon>Propionibacteriaceae</taxon>
        <taxon>Propioniciclava</taxon>
    </lineage>
</organism>
<sequence length="190" mass="20706">MVAARDELVERDAAGLTMEGVARRAGASKETLYAWFGTRDDLIGAVIEATADDSAQRVEAALAADATTVDDARDTLANYAESLLRLLTSEPSVSLNRAAMTSAALSDRLLQSGRQRIGPVVERYLAHLDKHRILRVPDPGEAYRTFFGLVVRDTQIRVLLGDRPPVADEIRDHAERAVDTFVALHVSPRG</sequence>
<evidence type="ECO:0000313" key="4">
    <source>
        <dbReference type="EMBL" id="TBT83037.1"/>
    </source>
</evidence>
<comment type="caution">
    <text evidence="4">The sequence shown here is derived from an EMBL/GenBank/DDBJ whole genome shotgun (WGS) entry which is preliminary data.</text>
</comment>
<proteinExistence type="predicted"/>
<keyword evidence="5" id="KW-1185">Reference proteome</keyword>
<dbReference type="OrthoDB" id="3729901at2"/>
<gene>
    <name evidence="4" type="ORF">ET989_12725</name>
</gene>
<evidence type="ECO:0000256" key="1">
    <source>
        <dbReference type="ARBA" id="ARBA00023125"/>
    </source>
</evidence>
<name>A0A4Q9KBA9_9ACTN</name>
<dbReference type="InterPro" id="IPR050109">
    <property type="entry name" value="HTH-type_TetR-like_transc_reg"/>
</dbReference>
<evidence type="ECO:0000313" key="5">
    <source>
        <dbReference type="Proteomes" id="UP000292373"/>
    </source>
</evidence>
<keyword evidence="1 2" id="KW-0238">DNA-binding</keyword>
<dbReference type="Pfam" id="PF14246">
    <property type="entry name" value="TetR_C_7"/>
    <property type="match status" value="1"/>
</dbReference>
<dbReference type="Gene3D" id="1.10.357.10">
    <property type="entry name" value="Tetracycline Repressor, domain 2"/>
    <property type="match status" value="1"/>
</dbReference>
<dbReference type="Pfam" id="PF00440">
    <property type="entry name" value="TetR_N"/>
    <property type="match status" value="1"/>
</dbReference>
<accession>A0A4Q9KBA9</accession>
<dbReference type="GO" id="GO:0003700">
    <property type="term" value="F:DNA-binding transcription factor activity"/>
    <property type="evidence" value="ECO:0007669"/>
    <property type="project" value="TreeGrafter"/>
</dbReference>
<dbReference type="PANTHER" id="PTHR30055:SF146">
    <property type="entry name" value="HTH-TYPE TRANSCRIPTIONAL DUAL REGULATOR CECR"/>
    <property type="match status" value="1"/>
</dbReference>
<reference evidence="4 5" key="1">
    <citation type="submission" date="2019-01" db="EMBL/GenBank/DDBJ databases">
        <title>Lactibacter flavus gen. nov., sp. nov., a novel bacterium of the family Propionibacteriaceae isolated from raw milk and dairy products.</title>
        <authorList>
            <person name="Huptas C."/>
            <person name="Wenning M."/>
            <person name="Breitenwieser F."/>
            <person name="Doll E."/>
            <person name="Von Neubeck M."/>
            <person name="Busse H.-J."/>
            <person name="Scherer S."/>
        </authorList>
    </citation>
    <scope>NUCLEOTIDE SEQUENCE [LARGE SCALE GENOMIC DNA]</scope>
    <source>
        <strain evidence="4 5">KCTC 33808</strain>
    </source>
</reference>